<protein>
    <submittedName>
        <fullName evidence="1">Uncharacterized protein</fullName>
    </submittedName>
</protein>
<dbReference type="EMBL" id="JANEYF010000878">
    <property type="protein sequence ID" value="KAJ8967285.1"/>
    <property type="molecule type" value="Genomic_DNA"/>
</dbReference>
<gene>
    <name evidence="1" type="ORF">NQ314_002958</name>
</gene>
<name>A0AAV8ZP66_9CUCU</name>
<keyword evidence="2" id="KW-1185">Reference proteome</keyword>
<dbReference type="Proteomes" id="UP001162156">
    <property type="component" value="Unassembled WGS sequence"/>
</dbReference>
<dbReference type="AlphaFoldDB" id="A0AAV8ZP66"/>
<proteinExistence type="predicted"/>
<reference evidence="1" key="1">
    <citation type="journal article" date="2023" name="Insect Mol. Biol.">
        <title>Genome sequencing provides insights into the evolution of gene families encoding plant cell wall-degrading enzymes in longhorned beetles.</title>
        <authorList>
            <person name="Shin N.R."/>
            <person name="Okamura Y."/>
            <person name="Kirsch R."/>
            <person name="Pauchet Y."/>
        </authorList>
    </citation>
    <scope>NUCLEOTIDE SEQUENCE</scope>
    <source>
        <strain evidence="1">RBIC_L_NR</strain>
    </source>
</reference>
<comment type="caution">
    <text evidence="1">The sequence shown here is derived from an EMBL/GenBank/DDBJ whole genome shotgun (WGS) entry which is preliminary data.</text>
</comment>
<accession>A0AAV8ZP66</accession>
<organism evidence="1 2">
    <name type="scientific">Rhamnusium bicolor</name>
    <dbReference type="NCBI Taxonomy" id="1586634"/>
    <lineage>
        <taxon>Eukaryota</taxon>
        <taxon>Metazoa</taxon>
        <taxon>Ecdysozoa</taxon>
        <taxon>Arthropoda</taxon>
        <taxon>Hexapoda</taxon>
        <taxon>Insecta</taxon>
        <taxon>Pterygota</taxon>
        <taxon>Neoptera</taxon>
        <taxon>Endopterygota</taxon>
        <taxon>Coleoptera</taxon>
        <taxon>Polyphaga</taxon>
        <taxon>Cucujiformia</taxon>
        <taxon>Chrysomeloidea</taxon>
        <taxon>Cerambycidae</taxon>
        <taxon>Lepturinae</taxon>
        <taxon>Rhagiini</taxon>
        <taxon>Rhamnusium</taxon>
    </lineage>
</organism>
<evidence type="ECO:0000313" key="2">
    <source>
        <dbReference type="Proteomes" id="UP001162156"/>
    </source>
</evidence>
<sequence length="65" mass="7625">MDLIIGIGVPVEIRSHAVVLGWGFRTVYYMPSNLSQVMPMDVNERRKRSLSRWNIYKILEQISEM</sequence>
<evidence type="ECO:0000313" key="1">
    <source>
        <dbReference type="EMBL" id="KAJ8967285.1"/>
    </source>
</evidence>